<dbReference type="InterPro" id="IPR036322">
    <property type="entry name" value="WD40_repeat_dom_sf"/>
</dbReference>
<dbReference type="PANTHER" id="PTHR10971">
    <property type="entry name" value="MRNA EXPORT FACTOR AND BUB3"/>
    <property type="match status" value="1"/>
</dbReference>
<keyword evidence="7" id="KW-0677">Repeat</keyword>
<organism evidence="19 20">
    <name type="scientific">Arachis duranensis</name>
    <name type="common">Wild peanut</name>
    <dbReference type="NCBI Taxonomy" id="130453"/>
    <lineage>
        <taxon>Eukaryota</taxon>
        <taxon>Viridiplantae</taxon>
        <taxon>Streptophyta</taxon>
        <taxon>Embryophyta</taxon>
        <taxon>Tracheophyta</taxon>
        <taxon>Spermatophyta</taxon>
        <taxon>Magnoliopsida</taxon>
        <taxon>eudicotyledons</taxon>
        <taxon>Gunneridae</taxon>
        <taxon>Pentapetalae</taxon>
        <taxon>rosids</taxon>
        <taxon>fabids</taxon>
        <taxon>Fabales</taxon>
        <taxon>Fabaceae</taxon>
        <taxon>Papilionoideae</taxon>
        <taxon>50 kb inversion clade</taxon>
        <taxon>dalbergioids sensu lato</taxon>
        <taxon>Dalbergieae</taxon>
        <taxon>Pterocarpus clade</taxon>
        <taxon>Arachis</taxon>
    </lineage>
</organism>
<comment type="similarity">
    <text evidence="15">Belongs to the WD repeat BUB3 family.</text>
</comment>
<evidence type="ECO:0000256" key="2">
    <source>
        <dbReference type="ARBA" id="ARBA00004186"/>
    </source>
</evidence>
<evidence type="ECO:0000313" key="19">
    <source>
        <dbReference type="Proteomes" id="UP000515211"/>
    </source>
</evidence>
<keyword evidence="5 17" id="KW-0853">WD repeat</keyword>
<protein>
    <submittedName>
        <fullName evidence="20">Mitotic checkpoint protein BUB3.1</fullName>
    </submittedName>
</protein>
<keyword evidence="4" id="KW-0158">Chromosome</keyword>
<evidence type="ECO:0000256" key="9">
    <source>
        <dbReference type="ARBA" id="ARBA00022829"/>
    </source>
</evidence>
<dbReference type="SUPFAM" id="SSF50978">
    <property type="entry name" value="WD40 repeat-like"/>
    <property type="match status" value="1"/>
</dbReference>
<dbReference type="AlphaFoldDB" id="A0A9C6TA21"/>
<gene>
    <name evidence="20" type="primary">LOC107467179</name>
</gene>
<dbReference type="Pfam" id="PF00400">
    <property type="entry name" value="WD40"/>
    <property type="match status" value="4"/>
</dbReference>
<evidence type="ECO:0000256" key="10">
    <source>
        <dbReference type="ARBA" id="ARBA00022838"/>
    </source>
</evidence>
<keyword evidence="18" id="KW-1133">Transmembrane helix</keyword>
<evidence type="ECO:0000256" key="14">
    <source>
        <dbReference type="ARBA" id="ARBA00023328"/>
    </source>
</evidence>
<dbReference type="GO" id="GO:0005819">
    <property type="term" value="C:spindle"/>
    <property type="evidence" value="ECO:0007669"/>
    <property type="project" value="UniProtKB-SubCell"/>
</dbReference>
<dbReference type="Proteomes" id="UP000515211">
    <property type="component" value="Chromosome 9"/>
</dbReference>
<keyword evidence="18" id="KW-0472">Membrane</keyword>
<dbReference type="GO" id="GO:0051301">
    <property type="term" value="P:cell division"/>
    <property type="evidence" value="ECO:0007669"/>
    <property type="project" value="UniProtKB-KW"/>
</dbReference>
<keyword evidence="18" id="KW-0812">Transmembrane</keyword>
<dbReference type="KEGG" id="adu:107467179"/>
<proteinExistence type="inferred from homology"/>
<keyword evidence="6" id="KW-0132">Cell division</keyword>
<dbReference type="Gene3D" id="2.130.10.10">
    <property type="entry name" value="YVTN repeat-like/Quinoprotein amine dehydrogenase"/>
    <property type="match status" value="1"/>
</dbReference>
<keyword evidence="19" id="KW-1185">Reference proteome</keyword>
<keyword evidence="8" id="KW-0498">Mitosis</keyword>
<evidence type="ECO:0000256" key="6">
    <source>
        <dbReference type="ARBA" id="ARBA00022618"/>
    </source>
</evidence>
<evidence type="ECO:0000256" key="7">
    <source>
        <dbReference type="ARBA" id="ARBA00022737"/>
    </source>
</evidence>
<keyword evidence="9" id="KW-0159">Chromosome partition</keyword>
<dbReference type="GO" id="GO:0000776">
    <property type="term" value="C:kinetochore"/>
    <property type="evidence" value="ECO:0007669"/>
    <property type="project" value="UniProtKB-KW"/>
</dbReference>
<evidence type="ECO:0000256" key="17">
    <source>
        <dbReference type="PROSITE-ProRule" id="PRU00221"/>
    </source>
</evidence>
<dbReference type="GO" id="GO:0009524">
    <property type="term" value="C:phragmoplast"/>
    <property type="evidence" value="ECO:0007669"/>
    <property type="project" value="UniProtKB-SubCell"/>
</dbReference>
<reference evidence="20" key="2">
    <citation type="submission" date="2025-08" db="UniProtKB">
        <authorList>
            <consortium name="RefSeq"/>
        </authorList>
    </citation>
    <scope>IDENTIFICATION</scope>
    <source>
        <tissue evidence="20">Whole plant</tissue>
    </source>
</reference>
<keyword evidence="10" id="KW-0995">Kinetochore</keyword>
<evidence type="ECO:0000256" key="8">
    <source>
        <dbReference type="ARBA" id="ARBA00022776"/>
    </source>
</evidence>
<dbReference type="GeneID" id="107467179"/>
<comment type="subcellular location">
    <subcellularLocation>
        <location evidence="3">Chromosome</location>
        <location evidence="3">Centromere</location>
        <location evidence="3">Kinetochore</location>
    </subcellularLocation>
    <subcellularLocation>
        <location evidence="16">Cytoplasm</location>
        <location evidence="16">Cytoskeleton</location>
        <location evidence="16">Phragmoplast</location>
    </subcellularLocation>
    <subcellularLocation>
        <location evidence="2">Cytoplasm</location>
        <location evidence="2">Cytoskeleton</location>
        <location evidence="2">Spindle</location>
    </subcellularLocation>
    <subcellularLocation>
        <location evidence="1">Nucleus</location>
    </subcellularLocation>
</comment>
<feature type="repeat" description="WD" evidence="17">
    <location>
        <begin position="270"/>
        <end position="304"/>
    </location>
</feature>
<keyword evidence="14" id="KW-0137">Centromere</keyword>
<evidence type="ECO:0000256" key="18">
    <source>
        <dbReference type="SAM" id="Phobius"/>
    </source>
</evidence>
<evidence type="ECO:0000256" key="12">
    <source>
        <dbReference type="ARBA" id="ARBA00023254"/>
    </source>
</evidence>
<reference evidence="19" key="1">
    <citation type="journal article" date="2016" name="Nat. Genet.">
        <title>The genome sequences of Arachis duranensis and Arachis ipaensis, the diploid ancestors of cultivated peanut.</title>
        <authorList>
            <person name="Bertioli D.J."/>
            <person name="Cannon S.B."/>
            <person name="Froenicke L."/>
            <person name="Huang G."/>
            <person name="Farmer A.D."/>
            <person name="Cannon E.K."/>
            <person name="Liu X."/>
            <person name="Gao D."/>
            <person name="Clevenger J."/>
            <person name="Dash S."/>
            <person name="Ren L."/>
            <person name="Moretzsohn M.C."/>
            <person name="Shirasawa K."/>
            <person name="Huang W."/>
            <person name="Vidigal B."/>
            <person name="Abernathy B."/>
            <person name="Chu Y."/>
            <person name="Niederhuth C.E."/>
            <person name="Umale P."/>
            <person name="Araujo A.C."/>
            <person name="Kozik A."/>
            <person name="Kim K.D."/>
            <person name="Burow M.D."/>
            <person name="Varshney R.K."/>
            <person name="Wang X."/>
            <person name="Zhang X."/>
            <person name="Barkley N."/>
            <person name="Guimaraes P.M."/>
            <person name="Isobe S."/>
            <person name="Guo B."/>
            <person name="Liao B."/>
            <person name="Stalker H.T."/>
            <person name="Schmitz R.J."/>
            <person name="Scheffler B.E."/>
            <person name="Leal-Bertioli S.C."/>
            <person name="Xun X."/>
            <person name="Jackson S.A."/>
            <person name="Michelmore R."/>
            <person name="Ozias-Akins P."/>
        </authorList>
    </citation>
    <scope>NUCLEOTIDE SEQUENCE [LARGE SCALE GENOMIC DNA]</scope>
    <source>
        <strain evidence="19">cv. V14167</strain>
    </source>
</reference>
<evidence type="ECO:0000256" key="11">
    <source>
        <dbReference type="ARBA" id="ARBA00023242"/>
    </source>
</evidence>
<evidence type="ECO:0000256" key="3">
    <source>
        <dbReference type="ARBA" id="ARBA00004629"/>
    </source>
</evidence>
<evidence type="ECO:0000256" key="4">
    <source>
        <dbReference type="ARBA" id="ARBA00022454"/>
    </source>
</evidence>
<sequence length="364" mass="40474">MATAVTPASLGRELSDPPSDGISNLRFSNHSDLLLVSSWDKSVRLYDASANVLKAEFMHGGPVLDCCFHDDSSGFSAAGDNTVRRLLFASNKDDILGKQCSPFGRAVILVSEIFDMFSFILIIVFHSFLFFSFFTIGQLITGSWDKTLKCWDPRGASGQERTLVGTYPQPERVYSLSLVGHRLVVATAGRHVNIYDLRNMSQPEQRRESSLKYQTRCVRCYPNGTGYALSSVEGRVAMEFFDLSDASQAKKYAFKCHRKSEAGRDIVYPVNAIAFHPVYGTFATGGCDGYVNVWDGNNKKRLYQYSKYPTSIAALSFSRDGRLLAVASSYTYEEGLKPHDKDAIYIRGVNEIEVKPKPKVLPPA</sequence>
<dbReference type="InterPro" id="IPR001680">
    <property type="entry name" value="WD40_rpt"/>
</dbReference>
<evidence type="ECO:0000256" key="16">
    <source>
        <dbReference type="ARBA" id="ARBA00060413"/>
    </source>
</evidence>
<evidence type="ECO:0000313" key="20">
    <source>
        <dbReference type="RefSeq" id="XP_052110362.1"/>
    </source>
</evidence>
<evidence type="ECO:0000256" key="15">
    <source>
        <dbReference type="ARBA" id="ARBA00037960"/>
    </source>
</evidence>
<name>A0A9C6TA21_ARADU</name>
<dbReference type="SMART" id="SM00320">
    <property type="entry name" value="WD40"/>
    <property type="match status" value="5"/>
</dbReference>
<keyword evidence="13" id="KW-0131">Cell cycle</keyword>
<evidence type="ECO:0000256" key="5">
    <source>
        <dbReference type="ARBA" id="ARBA00022574"/>
    </source>
</evidence>
<dbReference type="GO" id="GO:0051321">
    <property type="term" value="P:meiotic cell cycle"/>
    <property type="evidence" value="ECO:0007669"/>
    <property type="project" value="UniProtKB-KW"/>
</dbReference>
<dbReference type="InterPro" id="IPR015943">
    <property type="entry name" value="WD40/YVTN_repeat-like_dom_sf"/>
</dbReference>
<dbReference type="RefSeq" id="XP_052110362.1">
    <property type="nucleotide sequence ID" value="XM_052254402.1"/>
</dbReference>
<dbReference type="FunFam" id="2.130.10.10:FF:000047">
    <property type="entry name" value="Mitotic checkpoint protein bub3, putative"/>
    <property type="match status" value="1"/>
</dbReference>
<dbReference type="PROSITE" id="PS50082">
    <property type="entry name" value="WD_REPEATS_2"/>
    <property type="match status" value="1"/>
</dbReference>
<evidence type="ECO:0000256" key="1">
    <source>
        <dbReference type="ARBA" id="ARBA00004123"/>
    </source>
</evidence>
<dbReference type="GO" id="GO:0005634">
    <property type="term" value="C:nucleus"/>
    <property type="evidence" value="ECO:0007669"/>
    <property type="project" value="UniProtKB-SubCell"/>
</dbReference>
<evidence type="ECO:0000256" key="13">
    <source>
        <dbReference type="ARBA" id="ARBA00023306"/>
    </source>
</evidence>
<keyword evidence="12" id="KW-0469">Meiosis</keyword>
<accession>A0A9C6TA21</accession>
<dbReference type="GO" id="GO:0007059">
    <property type="term" value="P:chromosome segregation"/>
    <property type="evidence" value="ECO:0007669"/>
    <property type="project" value="UniProtKB-KW"/>
</dbReference>
<feature type="transmembrane region" description="Helical" evidence="18">
    <location>
        <begin position="119"/>
        <end position="140"/>
    </location>
</feature>
<keyword evidence="11" id="KW-0539">Nucleus</keyword>